<organism evidence="4 5">
    <name type="scientific">Corynebacterium tuberculostearicum</name>
    <dbReference type="NCBI Taxonomy" id="38304"/>
    <lineage>
        <taxon>Bacteria</taxon>
        <taxon>Bacillati</taxon>
        <taxon>Actinomycetota</taxon>
        <taxon>Actinomycetes</taxon>
        <taxon>Mycobacteriales</taxon>
        <taxon>Corynebacteriaceae</taxon>
        <taxon>Corynebacterium</taxon>
    </lineage>
</organism>
<protein>
    <submittedName>
        <fullName evidence="4">NUDIX hydrolase</fullName>
    </submittedName>
</protein>
<dbReference type="Proteomes" id="UP000603369">
    <property type="component" value="Unassembled WGS sequence"/>
</dbReference>
<evidence type="ECO:0000259" key="3">
    <source>
        <dbReference type="PROSITE" id="PS51462"/>
    </source>
</evidence>
<comment type="cofactor">
    <cofactor evidence="1">
        <name>Mg(2+)</name>
        <dbReference type="ChEBI" id="CHEBI:18420"/>
    </cofactor>
</comment>
<dbReference type="Gene3D" id="3.90.79.10">
    <property type="entry name" value="Nucleoside Triphosphate Pyrophosphohydrolase"/>
    <property type="match status" value="1"/>
</dbReference>
<keyword evidence="2 4" id="KW-0378">Hydrolase</keyword>
<evidence type="ECO:0000313" key="5">
    <source>
        <dbReference type="Proteomes" id="UP000603369"/>
    </source>
</evidence>
<evidence type="ECO:0000256" key="1">
    <source>
        <dbReference type="ARBA" id="ARBA00001946"/>
    </source>
</evidence>
<dbReference type="SUPFAM" id="SSF55811">
    <property type="entry name" value="Nudix"/>
    <property type="match status" value="1"/>
</dbReference>
<dbReference type="EMBL" id="JAEHFL010000022">
    <property type="protein sequence ID" value="MBK3429077.1"/>
    <property type="molecule type" value="Genomic_DNA"/>
</dbReference>
<feature type="domain" description="Nudix hydrolase" evidence="3">
    <location>
        <begin position="21"/>
        <end position="158"/>
    </location>
</feature>
<sequence length="164" mass="17807">MHNPHSGDGWAAGPGGIRVWGKFGAAGLFLVAGRKVLLQHRAAWTNHGDTWGIPGGARDFTETPTQAALRETHEECAIAPQDVEVLDARVTAGPYPAAGDLPGEWTYTTVLARTRTGAPLPTTANEESYELRWVPFEEVESLPLLAAFRHAFPILRESVEALNR</sequence>
<keyword evidence="5" id="KW-1185">Reference proteome</keyword>
<evidence type="ECO:0000313" key="4">
    <source>
        <dbReference type="EMBL" id="MBK3429077.1"/>
    </source>
</evidence>
<dbReference type="InterPro" id="IPR015797">
    <property type="entry name" value="NUDIX_hydrolase-like_dom_sf"/>
</dbReference>
<dbReference type="GO" id="GO:0016787">
    <property type="term" value="F:hydrolase activity"/>
    <property type="evidence" value="ECO:0007669"/>
    <property type="project" value="UniProtKB-KW"/>
</dbReference>
<dbReference type="InterPro" id="IPR000086">
    <property type="entry name" value="NUDIX_hydrolase_dom"/>
</dbReference>
<dbReference type="PANTHER" id="PTHR43046:SF2">
    <property type="entry name" value="8-OXO-DGTP DIPHOSPHATASE-RELATED"/>
    <property type="match status" value="1"/>
</dbReference>
<comment type="caution">
    <text evidence="4">The sequence shown here is derived from an EMBL/GenBank/DDBJ whole genome shotgun (WGS) entry which is preliminary data.</text>
</comment>
<gene>
    <name evidence="4" type="ORF">JDP02_11265</name>
</gene>
<name>A0A8I1HZA0_9CORY</name>
<proteinExistence type="predicted"/>
<dbReference type="Pfam" id="PF00293">
    <property type="entry name" value="NUDIX"/>
    <property type="match status" value="1"/>
</dbReference>
<dbReference type="PROSITE" id="PS51462">
    <property type="entry name" value="NUDIX"/>
    <property type="match status" value="1"/>
</dbReference>
<dbReference type="PANTHER" id="PTHR43046">
    <property type="entry name" value="GDP-MANNOSE MANNOSYL HYDROLASE"/>
    <property type="match status" value="1"/>
</dbReference>
<dbReference type="AlphaFoldDB" id="A0A8I1HZA0"/>
<accession>A0A8I1HZA0</accession>
<evidence type="ECO:0000256" key="2">
    <source>
        <dbReference type="ARBA" id="ARBA00022801"/>
    </source>
</evidence>
<reference evidence="4 5" key="1">
    <citation type="submission" date="2020-12" db="EMBL/GenBank/DDBJ databases">
        <title>Draft genome sequence of the commensal strain Corynebacterium tuberculostearicum MFP09/CIP 102622 isolated from human skin.</title>
        <authorList>
            <person name="Boukerb A.M."/>
            <person name="Janvier X."/>
            <person name="Feuilloley M.G.J."/>
            <person name="Groboillot A."/>
        </authorList>
    </citation>
    <scope>NUCLEOTIDE SEQUENCE [LARGE SCALE GENOMIC DNA]</scope>
    <source>
        <strain evidence="4 5">CIP 102622</strain>
    </source>
</reference>
<dbReference type="RefSeq" id="WP_005325579.1">
    <property type="nucleotide sequence ID" value="NZ_CP175764.1"/>
</dbReference>